<evidence type="ECO:0000313" key="3">
    <source>
        <dbReference type="Proteomes" id="UP000265520"/>
    </source>
</evidence>
<reference evidence="2 3" key="1">
    <citation type="journal article" date="2018" name="Front. Plant Sci.">
        <title>Red Clover (Trifolium pratense) and Zigzag Clover (T. medium) - A Picture of Genomic Similarities and Differences.</title>
        <authorList>
            <person name="Dluhosova J."/>
            <person name="Istvanek J."/>
            <person name="Nedelnik J."/>
            <person name="Repkova J."/>
        </authorList>
    </citation>
    <scope>NUCLEOTIDE SEQUENCE [LARGE SCALE GENOMIC DNA]</scope>
    <source>
        <strain evidence="3">cv. 10/8</strain>
        <tissue evidence="2">Leaf</tissue>
    </source>
</reference>
<feature type="compositionally biased region" description="Gly residues" evidence="1">
    <location>
        <begin position="41"/>
        <end position="54"/>
    </location>
</feature>
<dbReference type="Proteomes" id="UP000265520">
    <property type="component" value="Unassembled WGS sequence"/>
</dbReference>
<organism evidence="2 3">
    <name type="scientific">Trifolium medium</name>
    <dbReference type="NCBI Taxonomy" id="97028"/>
    <lineage>
        <taxon>Eukaryota</taxon>
        <taxon>Viridiplantae</taxon>
        <taxon>Streptophyta</taxon>
        <taxon>Embryophyta</taxon>
        <taxon>Tracheophyta</taxon>
        <taxon>Spermatophyta</taxon>
        <taxon>Magnoliopsida</taxon>
        <taxon>eudicotyledons</taxon>
        <taxon>Gunneridae</taxon>
        <taxon>Pentapetalae</taxon>
        <taxon>rosids</taxon>
        <taxon>fabids</taxon>
        <taxon>Fabales</taxon>
        <taxon>Fabaceae</taxon>
        <taxon>Papilionoideae</taxon>
        <taxon>50 kb inversion clade</taxon>
        <taxon>NPAAA clade</taxon>
        <taxon>Hologalegina</taxon>
        <taxon>IRL clade</taxon>
        <taxon>Trifolieae</taxon>
        <taxon>Trifolium</taxon>
    </lineage>
</organism>
<evidence type="ECO:0000313" key="2">
    <source>
        <dbReference type="EMBL" id="MCI25931.1"/>
    </source>
</evidence>
<accession>A0A392QNH0</accession>
<protein>
    <submittedName>
        <fullName evidence="2">Uncharacterized protein</fullName>
    </submittedName>
</protein>
<sequence>MPSMSMVGPFGTMVGDGAPVGVVGTSGTVFSPGDGAVAVVGNGGDATAGNGGDGGEGDDVVGG</sequence>
<dbReference type="EMBL" id="LXQA010150273">
    <property type="protein sequence ID" value="MCI25931.1"/>
    <property type="molecule type" value="Genomic_DNA"/>
</dbReference>
<dbReference type="AlphaFoldDB" id="A0A392QNH0"/>
<evidence type="ECO:0000256" key="1">
    <source>
        <dbReference type="SAM" id="MobiDB-lite"/>
    </source>
</evidence>
<feature type="region of interest" description="Disordered" evidence="1">
    <location>
        <begin position="41"/>
        <end position="63"/>
    </location>
</feature>
<comment type="caution">
    <text evidence="2">The sequence shown here is derived from an EMBL/GenBank/DDBJ whole genome shotgun (WGS) entry which is preliminary data.</text>
</comment>
<name>A0A392QNH0_9FABA</name>
<proteinExistence type="predicted"/>
<keyword evidence="3" id="KW-1185">Reference proteome</keyword>